<evidence type="ECO:0000313" key="6">
    <source>
        <dbReference type="EMBL" id="MBB2931958.1"/>
    </source>
</evidence>
<dbReference type="InterPro" id="IPR058163">
    <property type="entry name" value="LysR-type_TF_proteobact-type"/>
</dbReference>
<evidence type="ECO:0000256" key="4">
    <source>
        <dbReference type="ARBA" id="ARBA00023163"/>
    </source>
</evidence>
<gene>
    <name evidence="6" type="ORF">FHX59_006432</name>
</gene>
<keyword evidence="7" id="KW-1185">Reference proteome</keyword>
<dbReference type="GO" id="GO:0003677">
    <property type="term" value="F:DNA binding"/>
    <property type="evidence" value="ECO:0007669"/>
    <property type="project" value="UniProtKB-KW"/>
</dbReference>
<keyword evidence="4" id="KW-0804">Transcription</keyword>
<dbReference type="InterPro" id="IPR000847">
    <property type="entry name" value="LysR_HTH_N"/>
</dbReference>
<comment type="similarity">
    <text evidence="1">Belongs to the LysR transcriptional regulatory family.</text>
</comment>
<dbReference type="Pfam" id="PF00126">
    <property type="entry name" value="HTH_1"/>
    <property type="match status" value="1"/>
</dbReference>
<evidence type="ECO:0000313" key="7">
    <source>
        <dbReference type="Proteomes" id="UP000533533"/>
    </source>
</evidence>
<dbReference type="EMBL" id="JACHVZ010000023">
    <property type="protein sequence ID" value="MBB2931958.1"/>
    <property type="molecule type" value="Genomic_DNA"/>
</dbReference>
<evidence type="ECO:0000256" key="2">
    <source>
        <dbReference type="ARBA" id="ARBA00023015"/>
    </source>
</evidence>
<accession>A0ABR6FX51</accession>
<dbReference type="Gene3D" id="1.10.10.10">
    <property type="entry name" value="Winged helix-like DNA-binding domain superfamily/Winged helix DNA-binding domain"/>
    <property type="match status" value="1"/>
</dbReference>
<evidence type="ECO:0000259" key="5">
    <source>
        <dbReference type="PROSITE" id="PS50931"/>
    </source>
</evidence>
<dbReference type="InterPro" id="IPR036388">
    <property type="entry name" value="WH-like_DNA-bd_sf"/>
</dbReference>
<organism evidence="6 7">
    <name type="scientific">Paraburkholderia silvatlantica</name>
    <dbReference type="NCBI Taxonomy" id="321895"/>
    <lineage>
        <taxon>Bacteria</taxon>
        <taxon>Pseudomonadati</taxon>
        <taxon>Pseudomonadota</taxon>
        <taxon>Betaproteobacteria</taxon>
        <taxon>Burkholderiales</taxon>
        <taxon>Burkholderiaceae</taxon>
        <taxon>Paraburkholderia</taxon>
    </lineage>
</organism>
<dbReference type="RefSeq" id="WP_110387483.1">
    <property type="nucleotide sequence ID" value="NZ_JACHVZ010000023.1"/>
</dbReference>
<dbReference type="Pfam" id="PF03466">
    <property type="entry name" value="LysR_substrate"/>
    <property type="match status" value="1"/>
</dbReference>
<dbReference type="InterPro" id="IPR005119">
    <property type="entry name" value="LysR_subst-bd"/>
</dbReference>
<keyword evidence="3 6" id="KW-0238">DNA-binding</keyword>
<dbReference type="SUPFAM" id="SSF53850">
    <property type="entry name" value="Periplasmic binding protein-like II"/>
    <property type="match status" value="1"/>
</dbReference>
<dbReference type="PANTHER" id="PTHR30537">
    <property type="entry name" value="HTH-TYPE TRANSCRIPTIONAL REGULATOR"/>
    <property type="match status" value="1"/>
</dbReference>
<dbReference type="CDD" id="cd08474">
    <property type="entry name" value="PBP2_CrgA_like_5"/>
    <property type="match status" value="1"/>
</dbReference>
<proteinExistence type="inferred from homology"/>
<keyword evidence="2" id="KW-0805">Transcription regulation</keyword>
<dbReference type="Proteomes" id="UP000533533">
    <property type="component" value="Unassembled WGS sequence"/>
</dbReference>
<sequence>MTKPDITELDAFAEVATLRSFRKAAEVLGLSPSTVSHLMRRLEERMGVRLLHRTTRSVAPTQAGERLLARLHPVLAELRSALGEIDRFRDQPTGRVRVNAPEQGVRLLLHDVVPAFRKKFPDIELDLVTEGRLVDIVKEGFDAGVRLGGTIPRDMIAVQLGGEARCIVVASPRYLARHKRPQTPEDLKFHECIRIRLPNGKLFAWEFEKRGRTLAMEVPGTLILNQEALVIDAALAGLGVAYVFESSVRDALKARRLVSVLDDWCPSFPGAFLYYPGNRNVPSALRAFVDVVKISRASEVEVIKRKISRHSSSAND</sequence>
<name>A0ABR6FX51_9BURK</name>
<reference evidence="6 7" key="1">
    <citation type="submission" date="2020-08" db="EMBL/GenBank/DDBJ databases">
        <title>Genomic Encyclopedia of Type Strains, Phase IV (KMG-V): Genome sequencing to study the core and pangenomes of soil and plant-associated prokaryotes.</title>
        <authorList>
            <person name="Whitman W."/>
        </authorList>
    </citation>
    <scope>NUCLEOTIDE SEQUENCE [LARGE SCALE GENOMIC DNA]</scope>
    <source>
        <strain evidence="6 7">SRMrh-85</strain>
    </source>
</reference>
<evidence type="ECO:0000256" key="3">
    <source>
        <dbReference type="ARBA" id="ARBA00023125"/>
    </source>
</evidence>
<dbReference type="InterPro" id="IPR036390">
    <property type="entry name" value="WH_DNA-bd_sf"/>
</dbReference>
<dbReference type="SUPFAM" id="SSF46785">
    <property type="entry name" value="Winged helix' DNA-binding domain"/>
    <property type="match status" value="1"/>
</dbReference>
<dbReference type="PROSITE" id="PS50931">
    <property type="entry name" value="HTH_LYSR"/>
    <property type="match status" value="1"/>
</dbReference>
<evidence type="ECO:0000256" key="1">
    <source>
        <dbReference type="ARBA" id="ARBA00009437"/>
    </source>
</evidence>
<comment type="caution">
    <text evidence="6">The sequence shown here is derived from an EMBL/GenBank/DDBJ whole genome shotgun (WGS) entry which is preliminary data.</text>
</comment>
<dbReference type="PANTHER" id="PTHR30537:SF1">
    <property type="entry name" value="HTH-TYPE TRANSCRIPTIONAL REGULATOR PGRR"/>
    <property type="match status" value="1"/>
</dbReference>
<feature type="domain" description="HTH lysR-type" evidence="5">
    <location>
        <begin position="4"/>
        <end position="61"/>
    </location>
</feature>
<protein>
    <submittedName>
        <fullName evidence="6">DNA-binding transcriptional LysR family regulator</fullName>
    </submittedName>
</protein>
<dbReference type="Gene3D" id="3.40.190.290">
    <property type="match status" value="1"/>
</dbReference>